<accession>A0ABS8URY6</accession>
<proteinExistence type="predicted"/>
<dbReference type="EMBL" id="JACEIK010002504">
    <property type="protein sequence ID" value="MCD9637533.1"/>
    <property type="molecule type" value="Genomic_DNA"/>
</dbReference>
<dbReference type="PANTHER" id="PTHR33156:SF26">
    <property type="entry name" value="OS12G0592200 PROTEIN"/>
    <property type="match status" value="1"/>
</dbReference>
<name>A0ABS8URY6_DATST</name>
<keyword evidence="3" id="KW-1185">Reference proteome</keyword>
<organism evidence="2 3">
    <name type="scientific">Datura stramonium</name>
    <name type="common">Jimsonweed</name>
    <name type="synonym">Common thornapple</name>
    <dbReference type="NCBI Taxonomy" id="4076"/>
    <lineage>
        <taxon>Eukaryota</taxon>
        <taxon>Viridiplantae</taxon>
        <taxon>Streptophyta</taxon>
        <taxon>Embryophyta</taxon>
        <taxon>Tracheophyta</taxon>
        <taxon>Spermatophyta</taxon>
        <taxon>Magnoliopsida</taxon>
        <taxon>eudicotyledons</taxon>
        <taxon>Gunneridae</taxon>
        <taxon>Pentapetalae</taxon>
        <taxon>asterids</taxon>
        <taxon>lamiids</taxon>
        <taxon>Solanales</taxon>
        <taxon>Solanaceae</taxon>
        <taxon>Solanoideae</taxon>
        <taxon>Datureae</taxon>
        <taxon>Datura</taxon>
    </lineage>
</organism>
<dbReference type="Proteomes" id="UP000823775">
    <property type="component" value="Unassembled WGS sequence"/>
</dbReference>
<sequence>MAWRGSVSRSLISTVRASTSRSSPTLNRVRTPPISAPRSNTRRFSFTSPRTLGALGCTQSFLPLHNVVAGTRLTSHLTVNVRACCELYHVVDFVSMIVASASGGMEKMGDVSSTSKPPVGHFAALYLNTITGAAQSC</sequence>
<dbReference type="InterPro" id="IPR043459">
    <property type="entry name" value="NFD6/NOXY2-like"/>
</dbReference>
<gene>
    <name evidence="2" type="ORF">HAX54_020867</name>
</gene>
<protein>
    <submittedName>
        <fullName evidence="2">Uncharacterized protein</fullName>
    </submittedName>
</protein>
<comment type="caution">
    <text evidence="2">The sequence shown here is derived from an EMBL/GenBank/DDBJ whole genome shotgun (WGS) entry which is preliminary data.</text>
</comment>
<dbReference type="PANTHER" id="PTHR33156">
    <property type="entry name" value="OS02G0230000 PROTEIN"/>
    <property type="match status" value="1"/>
</dbReference>
<evidence type="ECO:0000256" key="1">
    <source>
        <dbReference type="SAM" id="MobiDB-lite"/>
    </source>
</evidence>
<feature type="compositionally biased region" description="Polar residues" evidence="1">
    <location>
        <begin position="7"/>
        <end position="28"/>
    </location>
</feature>
<reference evidence="2 3" key="1">
    <citation type="journal article" date="2021" name="BMC Genomics">
        <title>Datura genome reveals duplications of psychoactive alkaloid biosynthetic genes and high mutation rate following tissue culture.</title>
        <authorList>
            <person name="Rajewski A."/>
            <person name="Carter-House D."/>
            <person name="Stajich J."/>
            <person name="Litt A."/>
        </authorList>
    </citation>
    <scope>NUCLEOTIDE SEQUENCE [LARGE SCALE GENOMIC DNA]</scope>
    <source>
        <strain evidence="2">AR-01</strain>
    </source>
</reference>
<feature type="region of interest" description="Disordered" evidence="1">
    <location>
        <begin position="1"/>
        <end position="41"/>
    </location>
</feature>
<evidence type="ECO:0000313" key="3">
    <source>
        <dbReference type="Proteomes" id="UP000823775"/>
    </source>
</evidence>
<evidence type="ECO:0000313" key="2">
    <source>
        <dbReference type="EMBL" id="MCD9637533.1"/>
    </source>
</evidence>